<dbReference type="OrthoDB" id="8479357at2"/>
<dbReference type="RefSeq" id="WP_104830202.1">
    <property type="nucleotide sequence ID" value="NZ_PJCH01000006.1"/>
</dbReference>
<keyword evidence="5" id="KW-0804">Transcription</keyword>
<evidence type="ECO:0000259" key="6">
    <source>
        <dbReference type="PROSITE" id="PS50931"/>
    </source>
</evidence>
<sequence length="323" mass="35042">MLNMPRPRIDLLQLHYFVAVVDAGSITKASRICNIAQPALSKRISSLEVELGVQLLHRGAFGVQATEEGMVLYQASQRVLREMSAIPQAVRSSAENPAGDVRLGCQDSLTRLISRPLAKETMQLFPNIRLAASAGQSMELYRALSEGMLDLALIVYDESIHNVAVQLVLEEELFVVAAPSVFSERDDEIPLDELVRIPFVFPSSTTFASGQMVVNLLGEYGDQIDIVAMVDGEALKALIADGLGCCVLPWSFVQPEIESGQIDFRRIKGVPLLRRIALCSSNDRPQSAAASAVARLIEKLIGTALNDGSWQHAKLVETSGSAA</sequence>
<evidence type="ECO:0000256" key="4">
    <source>
        <dbReference type="ARBA" id="ARBA00023159"/>
    </source>
</evidence>
<keyword evidence="8" id="KW-1185">Reference proteome</keyword>
<gene>
    <name evidence="7" type="ORF">CW354_11355</name>
</gene>
<keyword evidence="4" id="KW-0010">Activator</keyword>
<reference evidence="7 8" key="1">
    <citation type="submission" date="2017-12" db="EMBL/GenBank/DDBJ databases">
        <authorList>
            <person name="Hurst M.R.H."/>
        </authorList>
    </citation>
    <scope>NUCLEOTIDE SEQUENCE [LARGE SCALE GENOMIC DNA]</scope>
    <source>
        <strain evidence="7 8">SY-3-19</strain>
    </source>
</reference>
<proteinExistence type="inferred from homology"/>
<dbReference type="InterPro" id="IPR036390">
    <property type="entry name" value="WH_DNA-bd_sf"/>
</dbReference>
<feature type="domain" description="HTH lysR-type" evidence="6">
    <location>
        <begin position="9"/>
        <end position="66"/>
    </location>
</feature>
<dbReference type="Pfam" id="PF03466">
    <property type="entry name" value="LysR_substrate"/>
    <property type="match status" value="1"/>
</dbReference>
<dbReference type="SUPFAM" id="SSF46785">
    <property type="entry name" value="Winged helix' DNA-binding domain"/>
    <property type="match status" value="1"/>
</dbReference>
<protein>
    <recommendedName>
        <fullName evidence="6">HTH lysR-type domain-containing protein</fullName>
    </recommendedName>
</protein>
<dbReference type="InterPro" id="IPR005119">
    <property type="entry name" value="LysR_subst-bd"/>
</dbReference>
<keyword evidence="3" id="KW-0238">DNA-binding</keyword>
<dbReference type="Gene3D" id="1.10.10.10">
    <property type="entry name" value="Winged helix-like DNA-binding domain superfamily/Winged helix DNA-binding domain"/>
    <property type="match status" value="1"/>
</dbReference>
<dbReference type="PANTHER" id="PTHR30293">
    <property type="entry name" value="TRANSCRIPTIONAL REGULATORY PROTEIN NAC-RELATED"/>
    <property type="match status" value="1"/>
</dbReference>
<name>A0A2S7K577_9PROT</name>
<dbReference type="SUPFAM" id="SSF53850">
    <property type="entry name" value="Periplasmic binding protein-like II"/>
    <property type="match status" value="1"/>
</dbReference>
<dbReference type="AlphaFoldDB" id="A0A2S7K577"/>
<dbReference type="PROSITE" id="PS50931">
    <property type="entry name" value="HTH_LYSR"/>
    <property type="match status" value="1"/>
</dbReference>
<evidence type="ECO:0000313" key="7">
    <source>
        <dbReference type="EMBL" id="PQA87664.1"/>
    </source>
</evidence>
<dbReference type="FunFam" id="1.10.10.10:FF:000001">
    <property type="entry name" value="LysR family transcriptional regulator"/>
    <property type="match status" value="1"/>
</dbReference>
<dbReference type="PRINTS" id="PR00039">
    <property type="entry name" value="HTHLYSR"/>
</dbReference>
<dbReference type="Gene3D" id="3.40.190.290">
    <property type="match status" value="1"/>
</dbReference>
<accession>A0A2S7K577</accession>
<evidence type="ECO:0000256" key="5">
    <source>
        <dbReference type="ARBA" id="ARBA00023163"/>
    </source>
</evidence>
<organism evidence="7 8">
    <name type="scientific">Hyphococcus luteus</name>
    <dbReference type="NCBI Taxonomy" id="2058213"/>
    <lineage>
        <taxon>Bacteria</taxon>
        <taxon>Pseudomonadati</taxon>
        <taxon>Pseudomonadota</taxon>
        <taxon>Alphaproteobacteria</taxon>
        <taxon>Parvularculales</taxon>
        <taxon>Parvularculaceae</taxon>
        <taxon>Hyphococcus</taxon>
    </lineage>
</organism>
<keyword evidence="2" id="KW-0805">Transcription regulation</keyword>
<evidence type="ECO:0000313" key="8">
    <source>
        <dbReference type="Proteomes" id="UP000239504"/>
    </source>
</evidence>
<dbReference type="Proteomes" id="UP000239504">
    <property type="component" value="Unassembled WGS sequence"/>
</dbReference>
<dbReference type="GO" id="GO:2000142">
    <property type="term" value="P:regulation of DNA-templated transcription initiation"/>
    <property type="evidence" value="ECO:0007669"/>
    <property type="project" value="TreeGrafter"/>
</dbReference>
<comment type="similarity">
    <text evidence="1">Belongs to the LysR transcriptional regulatory family.</text>
</comment>
<dbReference type="PANTHER" id="PTHR30293:SF0">
    <property type="entry name" value="NITROGEN ASSIMILATION REGULATORY PROTEIN NAC"/>
    <property type="match status" value="1"/>
</dbReference>
<dbReference type="EMBL" id="PJCH01000006">
    <property type="protein sequence ID" value="PQA87664.1"/>
    <property type="molecule type" value="Genomic_DNA"/>
</dbReference>
<dbReference type="InterPro" id="IPR036388">
    <property type="entry name" value="WH-like_DNA-bd_sf"/>
</dbReference>
<evidence type="ECO:0000256" key="1">
    <source>
        <dbReference type="ARBA" id="ARBA00009437"/>
    </source>
</evidence>
<evidence type="ECO:0000256" key="2">
    <source>
        <dbReference type="ARBA" id="ARBA00023015"/>
    </source>
</evidence>
<dbReference type="GO" id="GO:0003700">
    <property type="term" value="F:DNA-binding transcription factor activity"/>
    <property type="evidence" value="ECO:0007669"/>
    <property type="project" value="InterPro"/>
</dbReference>
<evidence type="ECO:0000256" key="3">
    <source>
        <dbReference type="ARBA" id="ARBA00023125"/>
    </source>
</evidence>
<dbReference type="Pfam" id="PF00126">
    <property type="entry name" value="HTH_1"/>
    <property type="match status" value="1"/>
</dbReference>
<dbReference type="GO" id="GO:0003677">
    <property type="term" value="F:DNA binding"/>
    <property type="evidence" value="ECO:0007669"/>
    <property type="project" value="UniProtKB-KW"/>
</dbReference>
<dbReference type="InterPro" id="IPR000847">
    <property type="entry name" value="LysR_HTH_N"/>
</dbReference>
<comment type="caution">
    <text evidence="7">The sequence shown here is derived from an EMBL/GenBank/DDBJ whole genome shotgun (WGS) entry which is preliminary data.</text>
</comment>